<dbReference type="Gene3D" id="3.30.559.30">
    <property type="entry name" value="Nonribosomal peptide synthetase, condensation domain"/>
    <property type="match status" value="1"/>
</dbReference>
<keyword evidence="1" id="KW-0596">Phosphopantetheine</keyword>
<dbReference type="Pfam" id="PF13193">
    <property type="entry name" value="AMP-binding_C"/>
    <property type="match status" value="1"/>
</dbReference>
<dbReference type="OrthoDB" id="10253869at2759"/>
<dbReference type="Proteomes" id="UP000663877">
    <property type="component" value="Unassembled WGS sequence"/>
</dbReference>
<gene>
    <name evidence="6" type="ORF">BJG266_LOCUS47162</name>
    <name evidence="7" type="ORF">QVE165_LOCUS64198</name>
</gene>
<evidence type="ECO:0000256" key="1">
    <source>
        <dbReference type="ARBA" id="ARBA00022450"/>
    </source>
</evidence>
<evidence type="ECO:0000259" key="3">
    <source>
        <dbReference type="Pfam" id="PF00501"/>
    </source>
</evidence>
<evidence type="ECO:0000259" key="4">
    <source>
        <dbReference type="Pfam" id="PF00668"/>
    </source>
</evidence>
<dbReference type="Pfam" id="PF00668">
    <property type="entry name" value="Condensation"/>
    <property type="match status" value="1"/>
</dbReference>
<dbReference type="Gene3D" id="3.30.300.30">
    <property type="match status" value="1"/>
</dbReference>
<accession>A0A816FUV5</accession>
<protein>
    <submittedName>
        <fullName evidence="7">Uncharacterized protein</fullName>
    </submittedName>
</protein>
<evidence type="ECO:0000256" key="2">
    <source>
        <dbReference type="ARBA" id="ARBA00022553"/>
    </source>
</evidence>
<keyword evidence="2" id="KW-0597">Phosphoprotein</keyword>
<dbReference type="Proteomes" id="UP000663832">
    <property type="component" value="Unassembled WGS sequence"/>
</dbReference>
<dbReference type="GO" id="GO:0031177">
    <property type="term" value="F:phosphopantetheine binding"/>
    <property type="evidence" value="ECO:0007669"/>
    <property type="project" value="TreeGrafter"/>
</dbReference>
<dbReference type="GO" id="GO:0043041">
    <property type="term" value="P:amino acid activation for nonribosomal peptide biosynthetic process"/>
    <property type="evidence" value="ECO:0007669"/>
    <property type="project" value="TreeGrafter"/>
</dbReference>
<evidence type="ECO:0000313" key="8">
    <source>
        <dbReference type="Proteomes" id="UP000663832"/>
    </source>
</evidence>
<evidence type="ECO:0000313" key="6">
    <source>
        <dbReference type="EMBL" id="CAF1563671.1"/>
    </source>
</evidence>
<feature type="domain" description="AMP-dependent synthetase/ligase" evidence="3">
    <location>
        <begin position="500"/>
        <end position="716"/>
    </location>
</feature>
<dbReference type="PANTHER" id="PTHR45527:SF1">
    <property type="entry name" value="FATTY ACID SYNTHASE"/>
    <property type="match status" value="1"/>
</dbReference>
<evidence type="ECO:0000259" key="5">
    <source>
        <dbReference type="Pfam" id="PF13193"/>
    </source>
</evidence>
<dbReference type="SUPFAM" id="SSF56801">
    <property type="entry name" value="Acetyl-CoA synthetase-like"/>
    <property type="match status" value="1"/>
</dbReference>
<dbReference type="AlphaFoldDB" id="A0A816FUV5"/>
<dbReference type="Gene3D" id="3.30.559.10">
    <property type="entry name" value="Chloramphenicol acetyltransferase-like domain"/>
    <property type="match status" value="1"/>
</dbReference>
<dbReference type="SUPFAM" id="SSF52777">
    <property type="entry name" value="CoA-dependent acyltransferases"/>
    <property type="match status" value="2"/>
</dbReference>
<dbReference type="PROSITE" id="PS00455">
    <property type="entry name" value="AMP_BINDING"/>
    <property type="match status" value="1"/>
</dbReference>
<reference evidence="7" key="1">
    <citation type="submission" date="2021-02" db="EMBL/GenBank/DDBJ databases">
        <authorList>
            <person name="Nowell W R."/>
        </authorList>
    </citation>
    <scope>NUCLEOTIDE SEQUENCE</scope>
</reference>
<organism evidence="7 8">
    <name type="scientific">Adineta steineri</name>
    <dbReference type="NCBI Taxonomy" id="433720"/>
    <lineage>
        <taxon>Eukaryota</taxon>
        <taxon>Metazoa</taxon>
        <taxon>Spiralia</taxon>
        <taxon>Gnathifera</taxon>
        <taxon>Rotifera</taxon>
        <taxon>Eurotatoria</taxon>
        <taxon>Bdelloidea</taxon>
        <taxon>Adinetida</taxon>
        <taxon>Adinetidae</taxon>
        <taxon>Adineta</taxon>
    </lineage>
</organism>
<keyword evidence="8" id="KW-1185">Reference proteome</keyword>
<dbReference type="InterPro" id="IPR023213">
    <property type="entry name" value="CAT-like_dom_sf"/>
</dbReference>
<feature type="domain" description="Condensation" evidence="4">
    <location>
        <begin position="2"/>
        <end position="459"/>
    </location>
</feature>
<dbReference type="EMBL" id="CAJNOI010005333">
    <property type="protein sequence ID" value="CAF1563671.1"/>
    <property type="molecule type" value="Genomic_DNA"/>
</dbReference>
<dbReference type="PANTHER" id="PTHR45527">
    <property type="entry name" value="NONRIBOSOMAL PEPTIDE SYNTHETASE"/>
    <property type="match status" value="1"/>
</dbReference>
<dbReference type="InterPro" id="IPR042099">
    <property type="entry name" value="ANL_N_sf"/>
</dbReference>
<dbReference type="GO" id="GO:0005737">
    <property type="term" value="C:cytoplasm"/>
    <property type="evidence" value="ECO:0007669"/>
    <property type="project" value="TreeGrafter"/>
</dbReference>
<dbReference type="EMBL" id="CAJNOM010005738">
    <property type="protein sequence ID" value="CAF1665812.1"/>
    <property type="molecule type" value="Genomic_DNA"/>
</dbReference>
<dbReference type="InterPro" id="IPR020845">
    <property type="entry name" value="AMP-binding_CS"/>
</dbReference>
<comment type="caution">
    <text evidence="7">The sequence shown here is derived from an EMBL/GenBank/DDBJ whole genome shotgun (WGS) entry which is preliminary data.</text>
</comment>
<feature type="non-terminal residue" evidence="7">
    <location>
        <position position="1"/>
    </location>
</feature>
<feature type="non-terminal residue" evidence="7">
    <location>
        <position position="883"/>
    </location>
</feature>
<feature type="domain" description="AMP-binding enzyme C-terminal" evidence="5">
    <location>
        <begin position="796"/>
        <end position="862"/>
    </location>
</feature>
<dbReference type="GO" id="GO:0003824">
    <property type="term" value="F:catalytic activity"/>
    <property type="evidence" value="ECO:0007669"/>
    <property type="project" value="InterPro"/>
</dbReference>
<dbReference type="InterPro" id="IPR000873">
    <property type="entry name" value="AMP-dep_synth/lig_dom"/>
</dbReference>
<dbReference type="InterPro" id="IPR025110">
    <property type="entry name" value="AMP-bd_C"/>
</dbReference>
<dbReference type="Gene3D" id="3.40.50.12780">
    <property type="entry name" value="N-terminal domain of ligase-like"/>
    <property type="match status" value="2"/>
</dbReference>
<name>A0A816FUV5_9BILA</name>
<dbReference type="GO" id="GO:0044550">
    <property type="term" value="P:secondary metabolite biosynthetic process"/>
    <property type="evidence" value="ECO:0007669"/>
    <property type="project" value="TreeGrafter"/>
</dbReference>
<evidence type="ECO:0000313" key="7">
    <source>
        <dbReference type="EMBL" id="CAF1665812.1"/>
    </source>
</evidence>
<dbReference type="InterPro" id="IPR045851">
    <property type="entry name" value="AMP-bd_C_sf"/>
</dbReference>
<proteinExistence type="predicted"/>
<sequence>IAPASYAQARIWHDERIRFDPDQSQVTIYNMPFIYHVHSGQPLSIHQLHNALQLVVAKHQSLRTSLVFHREYHTLTQRIIDFNHQNNTLFIFIKSIYETNEQLNNIIDEERHSSQLFNLAQGLVFRCHLVYYKEISSNDLLSDKDVIIFNFLHAIFDFSSMNIFLHDLNQAYTTGQLPVNGDNTTLRYLDYAVIEQQMLMTGAKMFWLDILHDGKLDQSLPLPYDRYRLSNEHRTHRGTSISFDFGQDLSHYLITYASLNNISLEHLTLATYFIFLFKLTNGEKDLCIGMTIDNRYRDELKSIIGLFENVIPLRCQVNPQWSFHQLYKYVHETAKNTMDYSYFPLQRILQQHPNVSKPTFLDISFEYISSMIKHHTNEIIFDESQLSLVPFSLKIGENEIMSNFDFIASFQLNLDMSELSCTINGSLDLFNTETVIKATQRFHSMINQLFTSMDSQMNKPIYEISLTLSTEQLLLQSMNNTQVAFASPVTCIHHEFVCQVIKHPQKLAVDLDDQSLTYSELLYYVQLLSLNLLNEYHVFVGDVICQCVERSLSMVIGMMAIEMIGGIYCPLSPRDPPHRLHALIQQTDCRLILAHYQTKRKFDDSISSLIYDSVLVNENTEYSVDIGRLSDVLVTSENIAYVVFTSGSTGMPKGVQIRHRNLMACIDSLVHINLFSNNDTMIQMASCSYDVHVQEIIGALTVGASIIMLHPEGNMDIEYFVAIDQEGELFVGGMGVFAGYFRRDDLSAKALIDINGQLFYRTGDLVRMDDNGLFHYIDRKDFQIKLHGQRIELGEIEQCLLRTSISACVVIKWNDDHLVAYVQTSDIDENVLRKHCQSHLPPHMIPSLFVILDKLPLNSNGKIDRKLLPPPDFSSIHLTNHDE</sequence>
<dbReference type="InterPro" id="IPR001242">
    <property type="entry name" value="Condensation_dom"/>
</dbReference>
<dbReference type="Pfam" id="PF00501">
    <property type="entry name" value="AMP-binding"/>
    <property type="match status" value="1"/>
</dbReference>